<feature type="compositionally biased region" description="Polar residues" evidence="1">
    <location>
        <begin position="118"/>
        <end position="136"/>
    </location>
</feature>
<name>A0AAW1PCY7_9CHLO</name>
<comment type="caution">
    <text evidence="2">The sequence shown here is derived from an EMBL/GenBank/DDBJ whole genome shotgun (WGS) entry which is preliminary data.</text>
</comment>
<evidence type="ECO:0000313" key="3">
    <source>
        <dbReference type="Proteomes" id="UP001465755"/>
    </source>
</evidence>
<reference evidence="2 3" key="1">
    <citation type="journal article" date="2024" name="Nat. Commun.">
        <title>Phylogenomics reveals the evolutionary origins of lichenization in chlorophyte algae.</title>
        <authorList>
            <person name="Puginier C."/>
            <person name="Libourel C."/>
            <person name="Otte J."/>
            <person name="Skaloud P."/>
            <person name="Haon M."/>
            <person name="Grisel S."/>
            <person name="Petersen M."/>
            <person name="Berrin J.G."/>
            <person name="Delaux P.M."/>
            <person name="Dal Grande F."/>
            <person name="Keller J."/>
        </authorList>
    </citation>
    <scope>NUCLEOTIDE SEQUENCE [LARGE SCALE GENOMIC DNA]</scope>
    <source>
        <strain evidence="2 3">SAG 2036</strain>
    </source>
</reference>
<dbReference type="Proteomes" id="UP001465755">
    <property type="component" value="Unassembled WGS sequence"/>
</dbReference>
<organism evidence="2 3">
    <name type="scientific">Symbiochloris irregularis</name>
    <dbReference type="NCBI Taxonomy" id="706552"/>
    <lineage>
        <taxon>Eukaryota</taxon>
        <taxon>Viridiplantae</taxon>
        <taxon>Chlorophyta</taxon>
        <taxon>core chlorophytes</taxon>
        <taxon>Trebouxiophyceae</taxon>
        <taxon>Trebouxiales</taxon>
        <taxon>Trebouxiaceae</taxon>
        <taxon>Symbiochloris</taxon>
    </lineage>
</organism>
<feature type="region of interest" description="Disordered" evidence="1">
    <location>
        <begin position="116"/>
        <end position="136"/>
    </location>
</feature>
<evidence type="ECO:0000313" key="2">
    <source>
        <dbReference type="EMBL" id="KAK9805962.1"/>
    </source>
</evidence>
<feature type="region of interest" description="Disordered" evidence="1">
    <location>
        <begin position="164"/>
        <end position="183"/>
    </location>
</feature>
<protein>
    <submittedName>
        <fullName evidence="2">Uncharacterized protein</fullName>
    </submittedName>
</protein>
<accession>A0AAW1PCY7</accession>
<keyword evidence="3" id="KW-1185">Reference proteome</keyword>
<feature type="compositionally biased region" description="Basic and acidic residues" evidence="1">
    <location>
        <begin position="172"/>
        <end position="183"/>
    </location>
</feature>
<evidence type="ECO:0000256" key="1">
    <source>
        <dbReference type="SAM" id="MobiDB-lite"/>
    </source>
</evidence>
<sequence>MQAAHMACGRAGSVQASLAAARLTPSFADRLTDCTQRSAATASGDSADLDRLLQRNIDAQAATLASTVSRGDATWLEDLSSPVKSWARTVHTALSQTVSDGITALAEEFSYWSDPACQPTTNTSPSRAWSNHSTPRRSLSFETDAGSQFSEAACSHDLSQTNMYASLSGNPDRPDDCVVKKDQ</sequence>
<dbReference type="AlphaFoldDB" id="A0AAW1PCY7"/>
<dbReference type="EMBL" id="JALJOQ010000040">
    <property type="protein sequence ID" value="KAK9805962.1"/>
    <property type="molecule type" value="Genomic_DNA"/>
</dbReference>
<proteinExistence type="predicted"/>
<gene>
    <name evidence="2" type="ORF">WJX73_009147</name>
</gene>